<reference evidence="6" key="1">
    <citation type="submission" date="2023-10" db="EMBL/GenBank/DDBJ databases">
        <title>Genome assembly of Pristionchus species.</title>
        <authorList>
            <person name="Yoshida K."/>
            <person name="Sommer R.J."/>
        </authorList>
    </citation>
    <scope>NUCLEOTIDE SEQUENCE</scope>
    <source>
        <strain evidence="6">RS0144</strain>
    </source>
</reference>
<feature type="non-terminal residue" evidence="6">
    <location>
        <position position="97"/>
    </location>
</feature>
<dbReference type="SUPFAM" id="SSF46689">
    <property type="entry name" value="Homeodomain-like"/>
    <property type="match status" value="1"/>
</dbReference>
<dbReference type="PANTHER" id="PTHR24332">
    <property type="entry name" value="HOMEOBOX PROTEIN CDX"/>
    <property type="match status" value="1"/>
</dbReference>
<dbReference type="GO" id="GO:0009887">
    <property type="term" value="P:animal organ morphogenesis"/>
    <property type="evidence" value="ECO:0007669"/>
    <property type="project" value="TreeGrafter"/>
</dbReference>
<dbReference type="AlphaFoldDB" id="A0AAV5ULT6"/>
<keyword evidence="3 4" id="KW-0371">Homeobox</keyword>
<dbReference type="EMBL" id="BTSX01000006">
    <property type="protein sequence ID" value="GMT07987.1"/>
    <property type="molecule type" value="Genomic_DNA"/>
</dbReference>
<dbReference type="SMART" id="SM00389">
    <property type="entry name" value="HOX"/>
    <property type="match status" value="1"/>
</dbReference>
<dbReference type="InterPro" id="IPR001356">
    <property type="entry name" value="HD"/>
</dbReference>
<dbReference type="Gene3D" id="1.10.10.60">
    <property type="entry name" value="Homeodomain-like"/>
    <property type="match status" value="1"/>
</dbReference>
<dbReference type="PANTHER" id="PTHR24332:SF9">
    <property type="entry name" value="HOMEOTIC PROTEIN CAUDAL"/>
    <property type="match status" value="1"/>
</dbReference>
<dbReference type="GO" id="GO:0030154">
    <property type="term" value="P:cell differentiation"/>
    <property type="evidence" value="ECO:0007669"/>
    <property type="project" value="TreeGrafter"/>
</dbReference>
<gene>
    <name evidence="6" type="ORF">PENTCL1PPCAC_30161</name>
</gene>
<accession>A0AAV5ULT6</accession>
<keyword evidence="3 4" id="KW-0238">DNA-binding</keyword>
<evidence type="ECO:0000256" key="1">
    <source>
        <dbReference type="ARBA" id="ARBA00004123"/>
    </source>
</evidence>
<evidence type="ECO:0000256" key="3">
    <source>
        <dbReference type="PROSITE-ProRule" id="PRU00108"/>
    </source>
</evidence>
<dbReference type="Proteomes" id="UP001432027">
    <property type="component" value="Unassembled WGS sequence"/>
</dbReference>
<dbReference type="Pfam" id="PF00046">
    <property type="entry name" value="Homeodomain"/>
    <property type="match status" value="1"/>
</dbReference>
<dbReference type="GO" id="GO:0005634">
    <property type="term" value="C:nucleus"/>
    <property type="evidence" value="ECO:0007669"/>
    <property type="project" value="UniProtKB-SubCell"/>
</dbReference>
<feature type="domain" description="Homeobox" evidence="5">
    <location>
        <begin position="43"/>
        <end position="97"/>
    </location>
</feature>
<evidence type="ECO:0000256" key="2">
    <source>
        <dbReference type="ARBA" id="ARBA00010341"/>
    </source>
</evidence>
<evidence type="ECO:0000313" key="6">
    <source>
        <dbReference type="EMBL" id="GMT07987.1"/>
    </source>
</evidence>
<proteinExistence type="inferred from homology"/>
<dbReference type="GO" id="GO:0006357">
    <property type="term" value="P:regulation of transcription by RNA polymerase II"/>
    <property type="evidence" value="ECO:0007669"/>
    <property type="project" value="TreeGrafter"/>
</dbReference>
<keyword evidence="3 4" id="KW-0539">Nucleus</keyword>
<comment type="similarity">
    <text evidence="2">Belongs to the Caudal homeobox family.</text>
</comment>
<feature type="non-terminal residue" evidence="6">
    <location>
        <position position="1"/>
    </location>
</feature>
<keyword evidence="7" id="KW-1185">Reference proteome</keyword>
<evidence type="ECO:0000259" key="5">
    <source>
        <dbReference type="PROSITE" id="PS50071"/>
    </source>
</evidence>
<organism evidence="6 7">
    <name type="scientific">Pristionchus entomophagus</name>
    <dbReference type="NCBI Taxonomy" id="358040"/>
    <lineage>
        <taxon>Eukaryota</taxon>
        <taxon>Metazoa</taxon>
        <taxon>Ecdysozoa</taxon>
        <taxon>Nematoda</taxon>
        <taxon>Chromadorea</taxon>
        <taxon>Rhabditida</taxon>
        <taxon>Rhabditina</taxon>
        <taxon>Diplogasteromorpha</taxon>
        <taxon>Diplogasteroidea</taxon>
        <taxon>Neodiplogasteridae</taxon>
        <taxon>Pristionchus</taxon>
    </lineage>
</organism>
<comment type="caution">
    <text evidence="6">The sequence shown here is derived from an EMBL/GenBank/DDBJ whole genome shotgun (WGS) entry which is preliminary data.</text>
</comment>
<protein>
    <recommendedName>
        <fullName evidence="5">Homeobox domain-containing protein</fullName>
    </recommendedName>
</protein>
<name>A0AAV5ULT6_9BILA</name>
<evidence type="ECO:0000256" key="4">
    <source>
        <dbReference type="RuleBase" id="RU000682"/>
    </source>
</evidence>
<dbReference type="GO" id="GO:0009948">
    <property type="term" value="P:anterior/posterior axis specification"/>
    <property type="evidence" value="ECO:0007669"/>
    <property type="project" value="TreeGrafter"/>
</dbReference>
<dbReference type="InterPro" id="IPR047152">
    <property type="entry name" value="Caudal_homeobox"/>
</dbReference>
<dbReference type="PROSITE" id="PS50071">
    <property type="entry name" value="HOMEOBOX_2"/>
    <property type="match status" value="1"/>
</dbReference>
<dbReference type="InterPro" id="IPR009057">
    <property type="entry name" value="Homeodomain-like_sf"/>
</dbReference>
<evidence type="ECO:0000313" key="7">
    <source>
        <dbReference type="Proteomes" id="UP001432027"/>
    </source>
</evidence>
<sequence length="97" mass="11187">AATPAPVQTPVHPITLPYRTGPGTNKCIIHFFHNQAITEVRVRTQGKYLSAYSDSIKFELEKEFRMSEFITADRKAYLAAALNLMECQIKIWFQNRR</sequence>
<dbReference type="GO" id="GO:0003700">
    <property type="term" value="F:DNA-binding transcription factor activity"/>
    <property type="evidence" value="ECO:0007669"/>
    <property type="project" value="TreeGrafter"/>
</dbReference>
<dbReference type="GO" id="GO:0000977">
    <property type="term" value="F:RNA polymerase II transcription regulatory region sequence-specific DNA binding"/>
    <property type="evidence" value="ECO:0007669"/>
    <property type="project" value="TreeGrafter"/>
</dbReference>
<dbReference type="CDD" id="cd00086">
    <property type="entry name" value="homeodomain"/>
    <property type="match status" value="1"/>
</dbReference>
<comment type="subcellular location">
    <subcellularLocation>
        <location evidence="1 3 4">Nucleus</location>
    </subcellularLocation>
</comment>